<gene>
    <name evidence="10" type="ORF">M752DRAFT_323655</name>
</gene>
<dbReference type="GO" id="GO:0004674">
    <property type="term" value="F:protein serine/threonine kinase activity"/>
    <property type="evidence" value="ECO:0007669"/>
    <property type="project" value="UniProtKB-KW"/>
</dbReference>
<evidence type="ECO:0000256" key="7">
    <source>
        <dbReference type="ARBA" id="ARBA00047899"/>
    </source>
</evidence>
<dbReference type="InterPro" id="IPR051334">
    <property type="entry name" value="SRPK"/>
</dbReference>
<dbReference type="SUPFAM" id="SSF56112">
    <property type="entry name" value="Protein kinase-like (PK-like)"/>
    <property type="match status" value="1"/>
</dbReference>
<keyword evidence="3" id="KW-0808">Transferase</keyword>
<feature type="domain" description="Protein kinase" evidence="9">
    <location>
        <begin position="35"/>
        <end position="337"/>
    </location>
</feature>
<dbReference type="GO" id="GO:0005524">
    <property type="term" value="F:ATP binding"/>
    <property type="evidence" value="ECO:0007669"/>
    <property type="project" value="UniProtKB-KW"/>
</dbReference>
<keyword evidence="11" id="KW-1185">Reference proteome</keyword>
<dbReference type="SMART" id="SM00220">
    <property type="entry name" value="S_TKc"/>
    <property type="match status" value="1"/>
</dbReference>
<keyword evidence="2" id="KW-0723">Serine/threonine-protein kinase</keyword>
<dbReference type="InterPro" id="IPR011009">
    <property type="entry name" value="Kinase-like_dom_sf"/>
</dbReference>
<comment type="catalytic activity">
    <reaction evidence="7">
        <text>L-threonyl-[protein] + ATP = O-phospho-L-threonyl-[protein] + ADP + H(+)</text>
        <dbReference type="Rhea" id="RHEA:46608"/>
        <dbReference type="Rhea" id="RHEA-COMP:11060"/>
        <dbReference type="Rhea" id="RHEA-COMP:11605"/>
        <dbReference type="ChEBI" id="CHEBI:15378"/>
        <dbReference type="ChEBI" id="CHEBI:30013"/>
        <dbReference type="ChEBI" id="CHEBI:30616"/>
        <dbReference type="ChEBI" id="CHEBI:61977"/>
        <dbReference type="ChEBI" id="CHEBI:456216"/>
        <dbReference type="EC" id="2.7.11.1"/>
    </reaction>
</comment>
<dbReference type="EMBL" id="KZ851845">
    <property type="protein sequence ID" value="RDK47261.1"/>
    <property type="molecule type" value="Genomic_DNA"/>
</dbReference>
<dbReference type="Gene3D" id="3.30.200.20">
    <property type="entry name" value="Phosphorylase Kinase, domain 1"/>
    <property type="match status" value="1"/>
</dbReference>
<name>A0A370PYI2_ASPPH</name>
<evidence type="ECO:0000256" key="6">
    <source>
        <dbReference type="ARBA" id="ARBA00022840"/>
    </source>
</evidence>
<proteinExistence type="predicted"/>
<dbReference type="Proteomes" id="UP000254937">
    <property type="component" value="Unassembled WGS sequence"/>
</dbReference>
<evidence type="ECO:0000313" key="11">
    <source>
        <dbReference type="Proteomes" id="UP000254937"/>
    </source>
</evidence>
<dbReference type="GO" id="GO:0050684">
    <property type="term" value="P:regulation of mRNA processing"/>
    <property type="evidence" value="ECO:0007669"/>
    <property type="project" value="TreeGrafter"/>
</dbReference>
<evidence type="ECO:0000256" key="3">
    <source>
        <dbReference type="ARBA" id="ARBA00022679"/>
    </source>
</evidence>
<dbReference type="Gene3D" id="1.10.510.10">
    <property type="entry name" value="Transferase(Phosphotransferase) domain 1"/>
    <property type="match status" value="1"/>
</dbReference>
<sequence length="337" mass="38477">MRRFERIYDVVEPVEEYRHGGYHPVHLHDVFHQRYKIVGKLAFGQYSTVWLAKDQKLDSQQVVLKILKAEKSDHNRELSILLTLSNSDVEHAGKRNVVELLDYFYHTGPNGNHLCLVFPLMISDGEAMTISGNPQEAGYLRAISRQLLLGLDFLHQSGIVHCDLQPANMLFSVAGTMDMEALLQPPEFSPVKWREGMSEDNSAPKYLMPTQRRRGQLSKAHFSTLEVRIGDLGGAQYVQHWDQKPVTPLGLRAPELMQRHTDGIAVDIAIDIWTLGCLIFELATNEPLFPLDTFGLTRKEIDNDHSSFIEQRLGANNQKNGDFKSYLRDRLPEKIWC</sequence>
<evidence type="ECO:0000256" key="2">
    <source>
        <dbReference type="ARBA" id="ARBA00022527"/>
    </source>
</evidence>
<evidence type="ECO:0000256" key="8">
    <source>
        <dbReference type="ARBA" id="ARBA00048679"/>
    </source>
</evidence>
<dbReference type="InterPro" id="IPR000719">
    <property type="entry name" value="Prot_kinase_dom"/>
</dbReference>
<evidence type="ECO:0000313" key="10">
    <source>
        <dbReference type="EMBL" id="RDK47261.1"/>
    </source>
</evidence>
<organism evidence="10 11">
    <name type="scientific">Aspergillus phoenicis ATCC 13157</name>
    <dbReference type="NCBI Taxonomy" id="1353007"/>
    <lineage>
        <taxon>Eukaryota</taxon>
        <taxon>Fungi</taxon>
        <taxon>Dikarya</taxon>
        <taxon>Ascomycota</taxon>
        <taxon>Pezizomycotina</taxon>
        <taxon>Eurotiomycetes</taxon>
        <taxon>Eurotiomycetidae</taxon>
        <taxon>Eurotiales</taxon>
        <taxon>Aspergillaceae</taxon>
        <taxon>Aspergillus</taxon>
    </lineage>
</organism>
<dbReference type="EC" id="2.7.11.1" evidence="1"/>
<reference evidence="10 11" key="1">
    <citation type="submission" date="2018-07" db="EMBL/GenBank/DDBJ databases">
        <title>Section-level genome sequencing of Aspergillus section Nigri to investigate inter- and intra-species variation.</title>
        <authorList>
            <consortium name="DOE Joint Genome Institute"/>
            <person name="Vesth T.C."/>
            <person name="Nybo J.L."/>
            <person name="Theobald S."/>
            <person name="Frisvad J.C."/>
            <person name="Larsen T.O."/>
            <person name="Nielsen K.F."/>
            <person name="Hoof J.B."/>
            <person name="Brandl J."/>
            <person name="Salamov A."/>
            <person name="Riley R."/>
            <person name="Gladden J.M."/>
            <person name="Phatale P."/>
            <person name="Nielsen M.T."/>
            <person name="Lyhne E.K."/>
            <person name="Kogle M.E."/>
            <person name="Strasser K."/>
            <person name="McDonnell E."/>
            <person name="Barry K."/>
            <person name="Clum A."/>
            <person name="Chen C."/>
            <person name="Nolan M."/>
            <person name="Sandor L."/>
            <person name="Kuo A."/>
            <person name="Lipzen A."/>
            <person name="Hainaut M."/>
            <person name="Drula E."/>
            <person name="Tsang A."/>
            <person name="Magnuson J.K."/>
            <person name="Henrissat B."/>
            <person name="Wiebenga A."/>
            <person name="Simmons B.A."/>
            <person name="Makela M.R."/>
            <person name="De vries R.P."/>
            <person name="Grigoriev I.V."/>
            <person name="Mortensen U.H."/>
            <person name="Baker S.E."/>
            <person name="Andersen M.R."/>
        </authorList>
    </citation>
    <scope>NUCLEOTIDE SEQUENCE [LARGE SCALE GENOMIC DNA]</scope>
    <source>
        <strain evidence="10 11">ATCC 13157</strain>
    </source>
</reference>
<evidence type="ECO:0000256" key="5">
    <source>
        <dbReference type="ARBA" id="ARBA00022777"/>
    </source>
</evidence>
<accession>A0A370PYI2</accession>
<dbReference type="PANTHER" id="PTHR47634">
    <property type="entry name" value="PROTEIN KINASE DOMAIN-CONTAINING PROTEIN-RELATED"/>
    <property type="match status" value="1"/>
</dbReference>
<evidence type="ECO:0000256" key="4">
    <source>
        <dbReference type="ARBA" id="ARBA00022741"/>
    </source>
</evidence>
<protein>
    <recommendedName>
        <fullName evidence="1">non-specific serine/threonine protein kinase</fullName>
        <ecNumber evidence="1">2.7.11.1</ecNumber>
    </recommendedName>
</protein>
<dbReference type="Pfam" id="PF00069">
    <property type="entry name" value="Pkinase"/>
    <property type="match status" value="1"/>
</dbReference>
<keyword evidence="5 10" id="KW-0418">Kinase</keyword>
<keyword evidence="4" id="KW-0547">Nucleotide-binding</keyword>
<dbReference type="AlphaFoldDB" id="A0A370PYI2"/>
<evidence type="ECO:0000259" key="9">
    <source>
        <dbReference type="PROSITE" id="PS50011"/>
    </source>
</evidence>
<comment type="catalytic activity">
    <reaction evidence="8">
        <text>L-seryl-[protein] + ATP = O-phospho-L-seryl-[protein] + ADP + H(+)</text>
        <dbReference type="Rhea" id="RHEA:17989"/>
        <dbReference type="Rhea" id="RHEA-COMP:9863"/>
        <dbReference type="Rhea" id="RHEA-COMP:11604"/>
        <dbReference type="ChEBI" id="CHEBI:15378"/>
        <dbReference type="ChEBI" id="CHEBI:29999"/>
        <dbReference type="ChEBI" id="CHEBI:30616"/>
        <dbReference type="ChEBI" id="CHEBI:83421"/>
        <dbReference type="ChEBI" id="CHEBI:456216"/>
        <dbReference type="EC" id="2.7.11.1"/>
    </reaction>
</comment>
<evidence type="ECO:0000256" key="1">
    <source>
        <dbReference type="ARBA" id="ARBA00012513"/>
    </source>
</evidence>
<keyword evidence="6" id="KW-0067">ATP-binding</keyword>
<dbReference type="PANTHER" id="PTHR47634:SF9">
    <property type="entry name" value="PROTEIN KINASE DOMAIN-CONTAINING PROTEIN-RELATED"/>
    <property type="match status" value="1"/>
</dbReference>
<dbReference type="PROSITE" id="PS50011">
    <property type="entry name" value="PROTEIN_KINASE_DOM"/>
    <property type="match status" value="1"/>
</dbReference>
<dbReference type="GO" id="GO:0000245">
    <property type="term" value="P:spliceosomal complex assembly"/>
    <property type="evidence" value="ECO:0007669"/>
    <property type="project" value="TreeGrafter"/>
</dbReference>